<dbReference type="Proteomes" id="UP001158576">
    <property type="component" value="Chromosome XSR"/>
</dbReference>
<evidence type="ECO:0000256" key="1">
    <source>
        <dbReference type="SAM" id="MobiDB-lite"/>
    </source>
</evidence>
<accession>A0ABN7SCJ4</accession>
<proteinExistence type="predicted"/>
<name>A0ABN7SCJ4_OIKDI</name>
<feature type="region of interest" description="Disordered" evidence="1">
    <location>
        <begin position="1"/>
        <end position="21"/>
    </location>
</feature>
<sequence length="122" mass="13919">MKYALPGKDRTRREGWVKKEPPKHYAPNRAIPEYTKVIEAIDVRSKVDVEAEYNRDPLKVKWFIYTALATLIFGFWGALLVQTPDLASPENSATQNFIKAGKADREAILEAKIQSEKNQSLK</sequence>
<keyword evidence="4" id="KW-1185">Reference proteome</keyword>
<feature type="transmembrane region" description="Helical" evidence="2">
    <location>
        <begin position="62"/>
        <end position="81"/>
    </location>
</feature>
<keyword evidence="2" id="KW-0472">Membrane</keyword>
<evidence type="ECO:0000313" key="3">
    <source>
        <dbReference type="EMBL" id="CAG5096766.1"/>
    </source>
</evidence>
<dbReference type="EMBL" id="OU015569">
    <property type="protein sequence ID" value="CAG5096766.1"/>
    <property type="molecule type" value="Genomic_DNA"/>
</dbReference>
<reference evidence="3 4" key="1">
    <citation type="submission" date="2021-04" db="EMBL/GenBank/DDBJ databases">
        <authorList>
            <person name="Bliznina A."/>
        </authorList>
    </citation>
    <scope>NUCLEOTIDE SEQUENCE [LARGE SCALE GENOMIC DNA]</scope>
</reference>
<protein>
    <submittedName>
        <fullName evidence="3">Oidioi.mRNA.OKI2018_I69.XSR.g14769.t1.cds</fullName>
    </submittedName>
</protein>
<feature type="compositionally biased region" description="Basic and acidic residues" evidence="1">
    <location>
        <begin position="7"/>
        <end position="21"/>
    </location>
</feature>
<keyword evidence="2" id="KW-1133">Transmembrane helix</keyword>
<organism evidence="3 4">
    <name type="scientific">Oikopleura dioica</name>
    <name type="common">Tunicate</name>
    <dbReference type="NCBI Taxonomy" id="34765"/>
    <lineage>
        <taxon>Eukaryota</taxon>
        <taxon>Metazoa</taxon>
        <taxon>Chordata</taxon>
        <taxon>Tunicata</taxon>
        <taxon>Appendicularia</taxon>
        <taxon>Copelata</taxon>
        <taxon>Oikopleuridae</taxon>
        <taxon>Oikopleura</taxon>
    </lineage>
</organism>
<gene>
    <name evidence="3" type="ORF">OKIOD_LOCUS6327</name>
</gene>
<evidence type="ECO:0000313" key="4">
    <source>
        <dbReference type="Proteomes" id="UP001158576"/>
    </source>
</evidence>
<keyword evidence="2" id="KW-0812">Transmembrane</keyword>
<evidence type="ECO:0000256" key="2">
    <source>
        <dbReference type="SAM" id="Phobius"/>
    </source>
</evidence>